<evidence type="ECO:0000256" key="6">
    <source>
        <dbReference type="SAM" id="MobiDB-lite"/>
    </source>
</evidence>
<dbReference type="RefSeq" id="WP_393010182.1">
    <property type="nucleotide sequence ID" value="NZ_JAZAQF010000007.1"/>
</dbReference>
<evidence type="ECO:0000256" key="5">
    <source>
        <dbReference type="SAM" id="Coils"/>
    </source>
</evidence>
<dbReference type="Gene3D" id="3.40.50.300">
    <property type="entry name" value="P-loop containing nucleotide triphosphate hydrolases"/>
    <property type="match status" value="2"/>
</dbReference>
<evidence type="ECO:0000256" key="2">
    <source>
        <dbReference type="ARBA" id="ARBA00022801"/>
    </source>
</evidence>
<dbReference type="CDD" id="cd18795">
    <property type="entry name" value="SF2_C_Ski2"/>
    <property type="match status" value="1"/>
</dbReference>
<dbReference type="SMART" id="SM01142">
    <property type="entry name" value="DSHCT"/>
    <property type="match status" value="1"/>
</dbReference>
<dbReference type="Pfam" id="PF00270">
    <property type="entry name" value="DEAD"/>
    <property type="match status" value="1"/>
</dbReference>
<keyword evidence="10" id="KW-1185">Reference proteome</keyword>
<keyword evidence="5" id="KW-0175">Coiled coil</keyword>
<feature type="region of interest" description="Disordered" evidence="6">
    <location>
        <begin position="233"/>
        <end position="252"/>
    </location>
</feature>
<dbReference type="Pfam" id="PF08148">
    <property type="entry name" value="DSHCT"/>
    <property type="match status" value="1"/>
</dbReference>
<dbReference type="InterPro" id="IPR012961">
    <property type="entry name" value="Ski2/MTR4_C"/>
</dbReference>
<evidence type="ECO:0000256" key="4">
    <source>
        <dbReference type="ARBA" id="ARBA00022840"/>
    </source>
</evidence>
<dbReference type="SUPFAM" id="SSF52540">
    <property type="entry name" value="P-loop containing nucleoside triphosphate hydrolases"/>
    <property type="match status" value="1"/>
</dbReference>
<feature type="coiled-coil region" evidence="5">
    <location>
        <begin position="481"/>
        <end position="540"/>
    </location>
</feature>
<dbReference type="InterPro" id="IPR050699">
    <property type="entry name" value="RNA-DNA_Helicase"/>
</dbReference>
<dbReference type="Pfam" id="PF00271">
    <property type="entry name" value="Helicase_C"/>
    <property type="match status" value="1"/>
</dbReference>
<accession>A0ABW7C5L7</accession>
<gene>
    <name evidence="9" type="ORF">VPK24_01775</name>
</gene>
<dbReference type="Proteomes" id="UP001604335">
    <property type="component" value="Unassembled WGS sequence"/>
</dbReference>
<dbReference type="PANTHER" id="PTHR12131">
    <property type="entry name" value="ATP-DEPENDENT RNA AND DNA HELICASE"/>
    <property type="match status" value="1"/>
</dbReference>
<name>A0ABW7C5L7_9CYAN</name>
<evidence type="ECO:0000259" key="7">
    <source>
        <dbReference type="PROSITE" id="PS51192"/>
    </source>
</evidence>
<feature type="domain" description="Helicase ATP-binding" evidence="7">
    <location>
        <begin position="37"/>
        <end position="200"/>
    </location>
</feature>
<reference evidence="10" key="1">
    <citation type="journal article" date="2024" name="Algal Res.">
        <title>Biochemical, toxicological and genomic investigation of a high-biomass producing Limnothrix strain isolated from Italian shallow drinking water reservoir.</title>
        <authorList>
            <person name="Simonazzi M."/>
            <person name="Shishido T.K."/>
            <person name="Delbaje E."/>
            <person name="Wahlsten M."/>
            <person name="Fewer D.P."/>
            <person name="Sivonen K."/>
            <person name="Pezzolesi L."/>
            <person name="Pistocchi R."/>
        </authorList>
    </citation>
    <scope>NUCLEOTIDE SEQUENCE [LARGE SCALE GENOMIC DNA]</scope>
    <source>
        <strain evidence="10">LRLZ20PSL1</strain>
    </source>
</reference>
<dbReference type="SMART" id="SM00487">
    <property type="entry name" value="DEXDc"/>
    <property type="match status" value="1"/>
</dbReference>
<evidence type="ECO:0000313" key="10">
    <source>
        <dbReference type="Proteomes" id="UP001604335"/>
    </source>
</evidence>
<dbReference type="InterPro" id="IPR014001">
    <property type="entry name" value="Helicase_ATP-bd"/>
</dbReference>
<dbReference type="SMART" id="SM00490">
    <property type="entry name" value="HELICc"/>
    <property type="match status" value="1"/>
</dbReference>
<dbReference type="PROSITE" id="PS51192">
    <property type="entry name" value="HELICASE_ATP_BIND_1"/>
    <property type="match status" value="1"/>
</dbReference>
<dbReference type="PANTHER" id="PTHR12131:SF1">
    <property type="entry name" value="ATP-DEPENDENT RNA HELICASE SUPV3L1, MITOCHONDRIAL-RELATED"/>
    <property type="match status" value="1"/>
</dbReference>
<proteinExistence type="predicted"/>
<dbReference type="InterPro" id="IPR027417">
    <property type="entry name" value="P-loop_NTPase"/>
</dbReference>
<dbReference type="InterPro" id="IPR001650">
    <property type="entry name" value="Helicase_C-like"/>
</dbReference>
<feature type="domain" description="Helicase C-terminal" evidence="8">
    <location>
        <begin position="301"/>
        <end position="456"/>
    </location>
</feature>
<evidence type="ECO:0000259" key="8">
    <source>
        <dbReference type="PROSITE" id="PS51194"/>
    </source>
</evidence>
<evidence type="ECO:0000313" key="9">
    <source>
        <dbReference type="EMBL" id="MFG3816351.1"/>
    </source>
</evidence>
<keyword evidence="2" id="KW-0378">Hydrolase</keyword>
<keyword evidence="3 9" id="KW-0347">Helicase</keyword>
<dbReference type="InterPro" id="IPR011545">
    <property type="entry name" value="DEAD/DEAH_box_helicase_dom"/>
</dbReference>
<dbReference type="EMBL" id="JAZAQF010000007">
    <property type="protein sequence ID" value="MFG3816351.1"/>
    <property type="molecule type" value="Genomic_DNA"/>
</dbReference>
<protein>
    <submittedName>
        <fullName evidence="9">DEAD/DEAH box helicase</fullName>
    </submittedName>
</protein>
<sequence length="902" mass="100472">MTVSPISPQAGSVSIAQGPPPADVFAFDLDRFQLEAIEALNANKSVVVCAPTGSGKTLVGEYAIYRALSQGKRVFYTTPLKALSNQKFRDFKEQFGEDQAGLLTGDVSINRDAPVVVMTTEIFRNMLYGTPIGQIGTSMTDVQTVVLDECHYMNDSQRGTVWEESIIYCPFEIQLVALSATVANSQQLTDWLNYVHGPTELIYSDFRPVPLRFSFGNYKGLFPLLDDEGKRLHPQFKSERRNRRKPRDQVKRDLRAETPDIPFVLAQLQQRDMLPAIYFIFSRRGCDRAVANAAGLSLVSDREAALLKTRIDSFLVKNPGAARDGQLAALYRGIAAHHAGILPAWKSLVEELFQDGLIKVVFATETLAAGINMPARTTVISSLSKRTDRGHRLLNASEFLQMAGRAGRRGKDIQGYVVTLQTPFEGAKEAAHLATSQPDPLVSQFTPTYGMVLNLLQTHSLEEARSLVERSFGQYLSTIHLIPYQEEVEELATELEQLQAQTAEVDLAQVAQYEKLNQRLKAEERLLRTLQEQAEVVRGKDLAPALQFAVAGTVLALKGPSIPVKEPLPAVLVLKVAGSGRFPYLVCLGIDNAWHVVKTEDVAGLYGEFPRISAVDRLEPPVALPLRPGQHLAGDEETLAIIHRIPVLPDPEDAPEVIEQRERVEAVAAQLEEHPVSQWTNRKYLFKALHNLDALAATLAEKRGQLGRMSERYWQEFVNLIEILQYFECLDENHKPTELGQAIATLRGENELWLGLALMSGEFDRLEPPQLAAACAALLIEEPRPDTWTDALPTDGVLATLEDLSDQRRELFKIQRRYRVMLPILLEDELIGLVEQWALGAEWSDLSARTSLDDGDVVRMVRRTLDLLSQVIHVPYLAGDLKDRASEARALLDRFPVSETVD</sequence>
<keyword evidence="4" id="KW-0067">ATP-binding</keyword>
<dbReference type="Gene3D" id="1.10.3380.30">
    <property type="match status" value="1"/>
</dbReference>
<dbReference type="PROSITE" id="PS51194">
    <property type="entry name" value="HELICASE_CTER"/>
    <property type="match status" value="1"/>
</dbReference>
<comment type="caution">
    <text evidence="9">The sequence shown here is derived from an EMBL/GenBank/DDBJ whole genome shotgun (WGS) entry which is preliminary data.</text>
</comment>
<evidence type="ECO:0000256" key="3">
    <source>
        <dbReference type="ARBA" id="ARBA00022806"/>
    </source>
</evidence>
<keyword evidence="1" id="KW-0547">Nucleotide-binding</keyword>
<dbReference type="GO" id="GO:0004386">
    <property type="term" value="F:helicase activity"/>
    <property type="evidence" value="ECO:0007669"/>
    <property type="project" value="UniProtKB-KW"/>
</dbReference>
<evidence type="ECO:0000256" key="1">
    <source>
        <dbReference type="ARBA" id="ARBA00022741"/>
    </source>
</evidence>
<organism evidence="9 10">
    <name type="scientific">Limnothrix redekei LRLZ20PSL1</name>
    <dbReference type="NCBI Taxonomy" id="3112953"/>
    <lineage>
        <taxon>Bacteria</taxon>
        <taxon>Bacillati</taxon>
        <taxon>Cyanobacteriota</taxon>
        <taxon>Cyanophyceae</taxon>
        <taxon>Pseudanabaenales</taxon>
        <taxon>Pseudanabaenaceae</taxon>
        <taxon>Limnothrix</taxon>
    </lineage>
</organism>